<reference evidence="3" key="2">
    <citation type="submission" date="2015-01" db="EMBL/GenBank/DDBJ databases">
        <title>Evolutionary Origins and Diversification of the Mycorrhizal Mutualists.</title>
        <authorList>
            <consortium name="DOE Joint Genome Institute"/>
            <consortium name="Mycorrhizal Genomics Consortium"/>
            <person name="Kohler A."/>
            <person name="Kuo A."/>
            <person name="Nagy L.G."/>
            <person name="Floudas D."/>
            <person name="Copeland A."/>
            <person name="Barry K.W."/>
            <person name="Cichocki N."/>
            <person name="Veneault-Fourrey C."/>
            <person name="LaButti K."/>
            <person name="Lindquist E.A."/>
            <person name="Lipzen A."/>
            <person name="Lundell T."/>
            <person name="Morin E."/>
            <person name="Murat C."/>
            <person name="Riley R."/>
            <person name="Ohm R."/>
            <person name="Sun H."/>
            <person name="Tunlid A."/>
            <person name="Henrissat B."/>
            <person name="Grigoriev I.V."/>
            <person name="Hibbett D.S."/>
            <person name="Martin F."/>
        </authorList>
    </citation>
    <scope>NUCLEOTIDE SEQUENCE [LARGE SCALE GENOMIC DNA]</scope>
    <source>
        <strain evidence="3">Ve08.2h10</strain>
    </source>
</reference>
<dbReference type="InterPro" id="IPR046528">
    <property type="entry name" value="DUF6593"/>
</dbReference>
<dbReference type="EMBL" id="KN825219">
    <property type="protein sequence ID" value="KIK93043.1"/>
    <property type="molecule type" value="Genomic_DNA"/>
</dbReference>
<reference evidence="2 3" key="1">
    <citation type="submission" date="2014-04" db="EMBL/GenBank/DDBJ databases">
        <authorList>
            <consortium name="DOE Joint Genome Institute"/>
            <person name="Kuo A."/>
            <person name="Kohler A."/>
            <person name="Jargeat P."/>
            <person name="Nagy L.G."/>
            <person name="Floudas D."/>
            <person name="Copeland A."/>
            <person name="Barry K.W."/>
            <person name="Cichocki N."/>
            <person name="Veneault-Fourrey C."/>
            <person name="LaButti K."/>
            <person name="Lindquist E.A."/>
            <person name="Lipzen A."/>
            <person name="Lundell T."/>
            <person name="Morin E."/>
            <person name="Murat C."/>
            <person name="Sun H."/>
            <person name="Tunlid A."/>
            <person name="Henrissat B."/>
            <person name="Grigoriev I.V."/>
            <person name="Hibbett D.S."/>
            <person name="Martin F."/>
            <person name="Nordberg H.P."/>
            <person name="Cantor M.N."/>
            <person name="Hua S.X."/>
        </authorList>
    </citation>
    <scope>NUCLEOTIDE SEQUENCE [LARGE SCALE GENOMIC DNA]</scope>
    <source>
        <strain evidence="2 3">Ve08.2h10</strain>
    </source>
</reference>
<evidence type="ECO:0000313" key="3">
    <source>
        <dbReference type="Proteomes" id="UP000054538"/>
    </source>
</evidence>
<keyword evidence="3" id="KW-1185">Reference proteome</keyword>
<dbReference type="AlphaFoldDB" id="A0A0D0DMW1"/>
<sequence>MRLTYSTPNYLNTDISNAQGHKLYTVSTPRSAKQITTITKYRWSGNNSVEETMGVIEWHKLKKTIIRFNGKELEADAMLEKRSWENGRYFTGPDKRSYKWKLGATYCWLKAAESDVELARFHQKNLGIRKESHPPYLDVSSKVVHMMDHIIITYLYVEKLRQEQGGQRHQSQMSSLDFQNQMNQASIAQTTTAPPGSSGC</sequence>
<feature type="domain" description="DUF6593" evidence="1">
    <location>
        <begin position="9"/>
        <end position="162"/>
    </location>
</feature>
<dbReference type="Pfam" id="PF20236">
    <property type="entry name" value="DUF6593"/>
    <property type="match status" value="1"/>
</dbReference>
<evidence type="ECO:0000313" key="2">
    <source>
        <dbReference type="EMBL" id="KIK93043.1"/>
    </source>
</evidence>
<proteinExistence type="predicted"/>
<protein>
    <recommendedName>
        <fullName evidence="1">DUF6593 domain-containing protein</fullName>
    </recommendedName>
</protein>
<gene>
    <name evidence="2" type="ORF">PAXRUDRAFT_829396</name>
</gene>
<dbReference type="Proteomes" id="UP000054538">
    <property type="component" value="Unassembled WGS sequence"/>
</dbReference>
<name>A0A0D0DMW1_9AGAM</name>
<dbReference type="HOGENOM" id="CLU_084280_4_1_1"/>
<accession>A0A0D0DMW1</accession>
<dbReference type="OrthoDB" id="3360976at2759"/>
<dbReference type="InParanoid" id="A0A0D0DMW1"/>
<evidence type="ECO:0000259" key="1">
    <source>
        <dbReference type="Pfam" id="PF20236"/>
    </source>
</evidence>
<organism evidence="2 3">
    <name type="scientific">Paxillus rubicundulus Ve08.2h10</name>
    <dbReference type="NCBI Taxonomy" id="930991"/>
    <lineage>
        <taxon>Eukaryota</taxon>
        <taxon>Fungi</taxon>
        <taxon>Dikarya</taxon>
        <taxon>Basidiomycota</taxon>
        <taxon>Agaricomycotina</taxon>
        <taxon>Agaricomycetes</taxon>
        <taxon>Agaricomycetidae</taxon>
        <taxon>Boletales</taxon>
        <taxon>Paxilineae</taxon>
        <taxon>Paxillaceae</taxon>
        <taxon>Paxillus</taxon>
    </lineage>
</organism>